<dbReference type="EMBL" id="CP018155">
    <property type="protein sequence ID" value="APG64094.1"/>
    <property type="molecule type" value="Genomic_DNA"/>
</dbReference>
<accession>A0A1L3JG56</accession>
<name>A0A1L3JG56_9FLAO</name>
<proteinExistence type="predicted"/>
<organism evidence="1 2">
    <name type="scientific">Tenacibaculum todarodis</name>
    <dbReference type="NCBI Taxonomy" id="1850252"/>
    <lineage>
        <taxon>Bacteria</taxon>
        <taxon>Pseudomonadati</taxon>
        <taxon>Bacteroidota</taxon>
        <taxon>Flavobacteriia</taxon>
        <taxon>Flavobacteriales</taxon>
        <taxon>Flavobacteriaceae</taxon>
        <taxon>Tenacibaculum</taxon>
    </lineage>
</organism>
<sequence>MIDNKSIIKKIDKLNFSKTTFEVSIDDNENIIDTLSIEKTKSDENGNVLFEFKEIWNEYGKIIKQTYYRDTKDLFYQKTDYKTKSIDFGSEYQTFVNKENIIDKAQMVTFEPDNVDTIFMKYNYSYNSKGKKESLAVVSIYDSINSINFTKYNKNEKAEIRYQIIDNDTLEKSKIKYLKGKIIESTHEYKEPFRIEVYYYDNNKNVKSRKIFKKENDSLKKSFEYIYENNDLRNPEKIIIKDFEKDTIVKRKLITANNNGYDK</sequence>
<dbReference type="Proteomes" id="UP000181898">
    <property type="component" value="Chromosome"/>
</dbReference>
<dbReference type="KEGG" id="ten:LPB136_01340"/>
<evidence type="ECO:0000313" key="1">
    <source>
        <dbReference type="EMBL" id="APG64094.1"/>
    </source>
</evidence>
<dbReference type="AlphaFoldDB" id="A0A1L3JG56"/>
<reference evidence="1 2" key="1">
    <citation type="submission" date="2016-11" db="EMBL/GenBank/DDBJ databases">
        <title>Tenacibaculum sp. LPB0136, isolated from marine environment.</title>
        <authorList>
            <person name="Kim E."/>
            <person name="Yi H."/>
        </authorList>
    </citation>
    <scope>NUCLEOTIDE SEQUENCE [LARGE SCALE GENOMIC DNA]</scope>
    <source>
        <strain evidence="1 2">LPB0136</strain>
    </source>
</reference>
<dbReference type="RefSeq" id="WP_072554417.1">
    <property type="nucleotide sequence ID" value="NZ_CP018155.1"/>
</dbReference>
<protein>
    <submittedName>
        <fullName evidence="1">Uncharacterized protein</fullName>
    </submittedName>
</protein>
<dbReference type="OrthoDB" id="1442128at2"/>
<gene>
    <name evidence="1" type="ORF">LPB136_01340</name>
</gene>
<evidence type="ECO:0000313" key="2">
    <source>
        <dbReference type="Proteomes" id="UP000181898"/>
    </source>
</evidence>
<keyword evidence="2" id="KW-1185">Reference proteome</keyword>